<dbReference type="OrthoDB" id="5454556at2"/>
<dbReference type="PANTHER" id="PTHR44846">
    <property type="entry name" value="MANNOSYL-D-GLYCERATE TRANSPORT/METABOLISM SYSTEM REPRESSOR MNGR-RELATED"/>
    <property type="match status" value="1"/>
</dbReference>
<dbReference type="CDD" id="cd07377">
    <property type="entry name" value="WHTH_GntR"/>
    <property type="match status" value="1"/>
</dbReference>
<dbReference type="RefSeq" id="WP_046507152.1">
    <property type="nucleotide sequence ID" value="NZ_LANI01000017.1"/>
</dbReference>
<feature type="domain" description="HTH gntR-type" evidence="4">
    <location>
        <begin position="7"/>
        <end position="75"/>
    </location>
</feature>
<organism evidence="5 6">
    <name type="scientific">Kiloniella litopenaei</name>
    <dbReference type="NCBI Taxonomy" id="1549748"/>
    <lineage>
        <taxon>Bacteria</taxon>
        <taxon>Pseudomonadati</taxon>
        <taxon>Pseudomonadota</taxon>
        <taxon>Alphaproteobacteria</taxon>
        <taxon>Rhodospirillales</taxon>
        <taxon>Kiloniellaceae</taxon>
        <taxon>Kiloniella</taxon>
    </lineage>
</organism>
<accession>A0A0M2RAV5</accession>
<dbReference type="InterPro" id="IPR028978">
    <property type="entry name" value="Chorismate_lyase_/UTRA_dom_sf"/>
</dbReference>
<evidence type="ECO:0000313" key="6">
    <source>
        <dbReference type="Proteomes" id="UP000034491"/>
    </source>
</evidence>
<evidence type="ECO:0000256" key="2">
    <source>
        <dbReference type="ARBA" id="ARBA00023125"/>
    </source>
</evidence>
<dbReference type="PROSITE" id="PS50949">
    <property type="entry name" value="HTH_GNTR"/>
    <property type="match status" value="1"/>
</dbReference>
<dbReference type="GO" id="GO:0003677">
    <property type="term" value="F:DNA binding"/>
    <property type="evidence" value="ECO:0007669"/>
    <property type="project" value="UniProtKB-KW"/>
</dbReference>
<dbReference type="EMBL" id="LANI01000017">
    <property type="protein sequence ID" value="KKJ76743.1"/>
    <property type="molecule type" value="Genomic_DNA"/>
</dbReference>
<dbReference type="Gene3D" id="3.40.1410.10">
    <property type="entry name" value="Chorismate lyase-like"/>
    <property type="match status" value="1"/>
</dbReference>
<dbReference type="InterPro" id="IPR000524">
    <property type="entry name" value="Tscrpt_reg_HTH_GntR"/>
</dbReference>
<gene>
    <name evidence="5" type="ORF">WH95_11460</name>
</gene>
<dbReference type="Pfam" id="PF07702">
    <property type="entry name" value="UTRA"/>
    <property type="match status" value="1"/>
</dbReference>
<dbReference type="PANTHER" id="PTHR44846:SF1">
    <property type="entry name" value="MANNOSYL-D-GLYCERATE TRANSPORT_METABOLISM SYSTEM REPRESSOR MNGR-RELATED"/>
    <property type="match status" value="1"/>
</dbReference>
<dbReference type="InterPro" id="IPR036388">
    <property type="entry name" value="WH-like_DNA-bd_sf"/>
</dbReference>
<evidence type="ECO:0000256" key="1">
    <source>
        <dbReference type="ARBA" id="ARBA00023015"/>
    </source>
</evidence>
<keyword evidence="1" id="KW-0805">Transcription regulation</keyword>
<dbReference type="GO" id="GO:0003700">
    <property type="term" value="F:DNA-binding transcription factor activity"/>
    <property type="evidence" value="ECO:0007669"/>
    <property type="project" value="InterPro"/>
</dbReference>
<dbReference type="Pfam" id="PF00392">
    <property type="entry name" value="GntR"/>
    <property type="match status" value="1"/>
</dbReference>
<reference evidence="5 6" key="1">
    <citation type="submission" date="2015-03" db="EMBL/GenBank/DDBJ databases">
        <title>Genome sequence of Kiloniella sp. P1-1, isolated from the gut microflora of Pacific white shrimp, Penaeus vannamei.</title>
        <authorList>
            <person name="Shao Z."/>
            <person name="Wang L."/>
            <person name="Li X."/>
        </authorList>
    </citation>
    <scope>NUCLEOTIDE SEQUENCE [LARGE SCALE GENOMIC DNA]</scope>
    <source>
        <strain evidence="5 6">P1-1</strain>
    </source>
</reference>
<dbReference type="Proteomes" id="UP000034491">
    <property type="component" value="Unassembled WGS sequence"/>
</dbReference>
<dbReference type="InterPro" id="IPR012702">
    <property type="entry name" value="CP_lyase_PhnF"/>
</dbReference>
<evidence type="ECO:0000259" key="4">
    <source>
        <dbReference type="PROSITE" id="PS50949"/>
    </source>
</evidence>
<keyword evidence="3" id="KW-0804">Transcription</keyword>
<keyword evidence="2" id="KW-0238">DNA-binding</keyword>
<dbReference type="SUPFAM" id="SSF46785">
    <property type="entry name" value="Winged helix' DNA-binding domain"/>
    <property type="match status" value="1"/>
</dbReference>
<comment type="caution">
    <text evidence="5">The sequence shown here is derived from an EMBL/GenBank/DDBJ whole genome shotgun (WGS) entry which is preliminary data.</text>
</comment>
<dbReference type="InterPro" id="IPR011663">
    <property type="entry name" value="UTRA"/>
</dbReference>
<protein>
    <submittedName>
        <fullName evidence="5">GntR family transcriptional regulator</fullName>
    </submittedName>
</protein>
<evidence type="ECO:0000313" key="5">
    <source>
        <dbReference type="EMBL" id="KKJ76743.1"/>
    </source>
</evidence>
<keyword evidence="6" id="KW-1185">Reference proteome</keyword>
<dbReference type="STRING" id="1549748.WH95_11460"/>
<proteinExistence type="predicted"/>
<dbReference type="SMART" id="SM00866">
    <property type="entry name" value="UTRA"/>
    <property type="match status" value="1"/>
</dbReference>
<name>A0A0M2RAV5_9PROT</name>
<dbReference type="GO" id="GO:0045892">
    <property type="term" value="P:negative regulation of DNA-templated transcription"/>
    <property type="evidence" value="ECO:0007669"/>
    <property type="project" value="TreeGrafter"/>
</dbReference>
<dbReference type="AlphaFoldDB" id="A0A0M2RAV5"/>
<dbReference type="InterPro" id="IPR036390">
    <property type="entry name" value="WH_DNA-bd_sf"/>
</dbReference>
<dbReference type="NCBIfam" id="TIGR02325">
    <property type="entry name" value="C_P_lyase_phnF"/>
    <property type="match status" value="1"/>
</dbReference>
<evidence type="ECO:0000256" key="3">
    <source>
        <dbReference type="ARBA" id="ARBA00023163"/>
    </source>
</evidence>
<dbReference type="SUPFAM" id="SSF64288">
    <property type="entry name" value="Chorismate lyase-like"/>
    <property type="match status" value="1"/>
</dbReference>
<dbReference type="InterPro" id="IPR050679">
    <property type="entry name" value="Bact_HTH_transcr_reg"/>
</dbReference>
<dbReference type="SMART" id="SM00345">
    <property type="entry name" value="HTH_GNTR"/>
    <property type="match status" value="1"/>
</dbReference>
<dbReference type="Gene3D" id="1.10.10.10">
    <property type="entry name" value="Winged helix-like DNA-binding domain superfamily/Winged helix DNA-binding domain"/>
    <property type="match status" value="1"/>
</dbReference>
<dbReference type="PRINTS" id="PR00035">
    <property type="entry name" value="HTHGNTR"/>
</dbReference>
<dbReference type="PATRIC" id="fig|1549748.8.peg.462"/>
<sequence length="245" mass="27532">MEWEKGEAIWKQIGRLLLQDITAGVYKPGDKLPTENELAKRFGVNRHTVRSAIAALTEDNVMRVEQGRGTFVQESLMDYTLGSRTRFSQIVSGRHRLPDKTLLSSEREKATKQVAKKLMVARDEKVIKLESVSQADGIALAHSISYLPALRFKGIEKVFAETKSLTEAFKYFGLNDYTRKNTRITAQMPSKRTAELLKQAKNKPVLITESVDVDATGKVIQFGITHFASERVQLFVDNESTSPLS</sequence>